<dbReference type="EMBL" id="CP137641">
    <property type="protein sequence ID" value="WOX56069.1"/>
    <property type="molecule type" value="Genomic_DNA"/>
</dbReference>
<evidence type="ECO:0000313" key="2">
    <source>
        <dbReference type="Proteomes" id="UP001626603"/>
    </source>
</evidence>
<organism evidence="1 2">
    <name type="scientific">Methanoculleus palmolei</name>
    <dbReference type="NCBI Taxonomy" id="72612"/>
    <lineage>
        <taxon>Archaea</taxon>
        <taxon>Methanobacteriati</taxon>
        <taxon>Methanobacteriota</taxon>
        <taxon>Stenosarchaea group</taxon>
        <taxon>Methanomicrobia</taxon>
        <taxon>Methanomicrobiales</taxon>
        <taxon>Methanomicrobiaceae</taxon>
        <taxon>Methanoculleus</taxon>
    </lineage>
</organism>
<dbReference type="InterPro" id="IPR036388">
    <property type="entry name" value="WH-like_DNA-bd_sf"/>
</dbReference>
<sequence length="96" mass="10330">MMRTIAKRFSEGGFTLPELARELNMSQETLTERLHAMERLGFITREGCSEPAQTEGSSCHCPGCSCCGAAGSGGVVGYTLTEKGKRLSGKKEIENL</sequence>
<reference evidence="1 2" key="1">
    <citation type="submission" date="2023-10" db="EMBL/GenBank/DDBJ databases">
        <title>The complete genome sequence of Methanoculleus palmolei DSM 4273.</title>
        <authorList>
            <person name="Lai S.-J."/>
            <person name="You Y.-T."/>
            <person name="Chen S.-C."/>
        </authorList>
    </citation>
    <scope>NUCLEOTIDE SEQUENCE [LARGE SCALE GENOMIC DNA]</scope>
    <source>
        <strain evidence="1 2">DSM 4273</strain>
    </source>
</reference>
<protein>
    <submittedName>
        <fullName evidence="1">Helix-turn-helix domain-containing protein</fullName>
    </submittedName>
</protein>
<gene>
    <name evidence="1" type="ORF">R6Y95_01735</name>
</gene>
<dbReference type="GO" id="GO:0006355">
    <property type="term" value="P:regulation of DNA-templated transcription"/>
    <property type="evidence" value="ECO:0007669"/>
    <property type="project" value="UniProtKB-ARBA"/>
</dbReference>
<dbReference type="AlphaFoldDB" id="A0ABD8A986"/>
<dbReference type="SUPFAM" id="SSF46785">
    <property type="entry name" value="Winged helix' DNA-binding domain"/>
    <property type="match status" value="1"/>
</dbReference>
<dbReference type="Proteomes" id="UP001626603">
    <property type="component" value="Chromosome"/>
</dbReference>
<dbReference type="InterPro" id="IPR036390">
    <property type="entry name" value="WH_DNA-bd_sf"/>
</dbReference>
<dbReference type="PROSITE" id="PS00519">
    <property type="entry name" value="HTH_ASNC_1"/>
    <property type="match status" value="1"/>
</dbReference>
<accession>A0ABD8A986</accession>
<proteinExistence type="predicted"/>
<keyword evidence="2" id="KW-1185">Reference proteome</keyword>
<evidence type="ECO:0000313" key="1">
    <source>
        <dbReference type="EMBL" id="WOX56069.1"/>
    </source>
</evidence>
<dbReference type="InterPro" id="IPR019885">
    <property type="entry name" value="Tscrpt_reg_HTH_AsnC-type_CS"/>
</dbReference>
<name>A0ABD8A986_9EURY</name>
<dbReference type="Gene3D" id="1.10.10.10">
    <property type="entry name" value="Winged helix-like DNA-binding domain superfamily/Winged helix DNA-binding domain"/>
    <property type="match status" value="1"/>
</dbReference>